<dbReference type="Gene3D" id="3.30.429.10">
    <property type="entry name" value="Macrophage Migration Inhibitory Factor"/>
    <property type="match status" value="1"/>
</dbReference>
<evidence type="ECO:0000256" key="8">
    <source>
        <dbReference type="ARBA" id="ARBA00038932"/>
    </source>
</evidence>
<evidence type="ECO:0000256" key="4">
    <source>
        <dbReference type="ARBA" id="ARBA00022525"/>
    </source>
</evidence>
<comment type="subcellular location">
    <subcellularLocation>
        <location evidence="1">Secreted</location>
    </subcellularLocation>
</comment>
<comment type="similarity">
    <text evidence="2">Belongs to the MIF family.</text>
</comment>
<keyword evidence="15" id="KW-1185">Reference proteome</keyword>
<gene>
    <name evidence="14" type="ORF">N7494_010389</name>
</gene>
<dbReference type="PANTHER" id="PTHR11954:SF6">
    <property type="entry name" value="MACROPHAGE MIGRATION INHIBITORY FACTOR"/>
    <property type="match status" value="1"/>
</dbReference>
<dbReference type="GO" id="GO:0004167">
    <property type="term" value="F:dopachrome isomerase activity"/>
    <property type="evidence" value="ECO:0007669"/>
    <property type="project" value="UniProtKB-EC"/>
</dbReference>
<dbReference type="AlphaFoldDB" id="A0AAD6CK62"/>
<dbReference type="EMBL" id="JAQIZZ010000008">
    <property type="protein sequence ID" value="KAJ5523739.1"/>
    <property type="molecule type" value="Genomic_DNA"/>
</dbReference>
<protein>
    <recommendedName>
        <fullName evidence="12">L-dopachrome isomerase</fullName>
        <ecNumber evidence="9">5.3.2.1</ecNumber>
        <ecNumber evidence="8">5.3.3.12</ecNumber>
    </recommendedName>
    <alternativeName>
        <fullName evidence="10">L-dopachrome tautomerase</fullName>
    </alternativeName>
    <alternativeName>
        <fullName evidence="11">Phenylpyruvate tautomerase</fullName>
    </alternativeName>
</protein>
<evidence type="ECO:0000256" key="1">
    <source>
        <dbReference type="ARBA" id="ARBA00004613"/>
    </source>
</evidence>
<evidence type="ECO:0000313" key="14">
    <source>
        <dbReference type="EMBL" id="KAJ5523739.1"/>
    </source>
</evidence>
<evidence type="ECO:0000256" key="3">
    <source>
        <dbReference type="ARBA" id="ARBA00022514"/>
    </source>
</evidence>
<evidence type="ECO:0000256" key="10">
    <source>
        <dbReference type="ARBA" id="ARBA00041631"/>
    </source>
</evidence>
<feature type="region of interest" description="Disordered" evidence="13">
    <location>
        <begin position="329"/>
        <end position="367"/>
    </location>
</feature>
<dbReference type="EC" id="5.3.3.12" evidence="8"/>
<keyword evidence="4" id="KW-0964">Secreted</keyword>
<comment type="catalytic activity">
    <reaction evidence="7">
        <text>L-dopachrome = 5,6-dihydroxyindole-2-carboxylate</text>
        <dbReference type="Rhea" id="RHEA:13041"/>
        <dbReference type="ChEBI" id="CHEBI:16875"/>
        <dbReference type="ChEBI" id="CHEBI:57509"/>
        <dbReference type="EC" id="5.3.3.12"/>
    </reaction>
</comment>
<evidence type="ECO:0000256" key="6">
    <source>
        <dbReference type="ARBA" id="ARBA00036735"/>
    </source>
</evidence>
<reference evidence="14 15" key="1">
    <citation type="journal article" date="2023" name="IMA Fungus">
        <title>Comparative genomic study of the Penicillium genus elucidates a diverse pangenome and 15 lateral gene transfer events.</title>
        <authorList>
            <person name="Petersen C."/>
            <person name="Sorensen T."/>
            <person name="Nielsen M.R."/>
            <person name="Sondergaard T.E."/>
            <person name="Sorensen J.L."/>
            <person name="Fitzpatrick D.A."/>
            <person name="Frisvad J.C."/>
            <person name="Nielsen K.L."/>
        </authorList>
    </citation>
    <scope>NUCLEOTIDE SEQUENCE [LARGE SCALE GENOMIC DNA]</scope>
    <source>
        <strain evidence="14 15">IBT 35679</strain>
    </source>
</reference>
<feature type="region of interest" description="Disordered" evidence="13">
    <location>
        <begin position="1"/>
        <end position="63"/>
    </location>
</feature>
<keyword evidence="3" id="KW-0202">Cytokine</keyword>
<evidence type="ECO:0000256" key="2">
    <source>
        <dbReference type="ARBA" id="ARBA00005851"/>
    </source>
</evidence>
<proteinExistence type="inferred from homology"/>
<dbReference type="GO" id="GO:0005576">
    <property type="term" value="C:extracellular region"/>
    <property type="evidence" value="ECO:0007669"/>
    <property type="project" value="UniProtKB-SubCell"/>
</dbReference>
<comment type="caution">
    <text evidence="14">The sequence shown here is derived from an EMBL/GenBank/DDBJ whole genome shotgun (WGS) entry which is preliminary data.</text>
</comment>
<name>A0AAD6CK62_9EURO</name>
<evidence type="ECO:0000256" key="5">
    <source>
        <dbReference type="ARBA" id="ARBA00023235"/>
    </source>
</evidence>
<organism evidence="14 15">
    <name type="scientific">Penicillium frequentans</name>
    <dbReference type="NCBI Taxonomy" id="3151616"/>
    <lineage>
        <taxon>Eukaryota</taxon>
        <taxon>Fungi</taxon>
        <taxon>Dikarya</taxon>
        <taxon>Ascomycota</taxon>
        <taxon>Pezizomycotina</taxon>
        <taxon>Eurotiomycetes</taxon>
        <taxon>Eurotiomycetidae</taxon>
        <taxon>Eurotiales</taxon>
        <taxon>Aspergillaceae</taxon>
        <taxon>Penicillium</taxon>
    </lineage>
</organism>
<keyword evidence="5" id="KW-0413">Isomerase</keyword>
<feature type="compositionally biased region" description="Polar residues" evidence="13">
    <location>
        <begin position="13"/>
        <end position="26"/>
    </location>
</feature>
<evidence type="ECO:0000256" key="7">
    <source>
        <dbReference type="ARBA" id="ARBA00036823"/>
    </source>
</evidence>
<dbReference type="Pfam" id="PF01187">
    <property type="entry name" value="MIF"/>
    <property type="match status" value="1"/>
</dbReference>
<evidence type="ECO:0000313" key="15">
    <source>
        <dbReference type="Proteomes" id="UP001220324"/>
    </source>
</evidence>
<dbReference type="PANTHER" id="PTHR11954">
    <property type="entry name" value="D-DOPACHROME DECARBOXYLASE"/>
    <property type="match status" value="1"/>
</dbReference>
<accession>A0AAD6CK62</accession>
<sequence>MDLSNLKKPSLPRLSTNIPLESQSTPLLPLLPKLQDTNVRPKRERPVTLPSPFPGREENISPTVRDVPEPKLICSTKGPEDAPVKKRSHYHEGAFTGRGPHHSPQDQIPQDSVVVAELKTNCRVQDDQQMLVADLIFRLAQIYQRPETCIMLTIQQDTGVFFGSTTELSYLLKIYALPSFIAPFTNLRNTNLIQAVMLDLLHIPMNQGVIAFLPVSEDNLATNGLTARGEIARLERHDQDQSLNLFKTISRSMSRRLKTSSGQSVPISLPSTVGTSTASQSMQTEIRHSPIAVDDTVVSPEEKGRGTSLRKRISLRGLVRRRLLDITSALDKDEKGKAKAMTKEGDSKEDQSKEKAKNQILEDKEEQ</sequence>
<dbReference type="InterPro" id="IPR014347">
    <property type="entry name" value="Tautomerase/MIF_sf"/>
</dbReference>
<evidence type="ECO:0000256" key="9">
    <source>
        <dbReference type="ARBA" id="ARBA00039086"/>
    </source>
</evidence>
<evidence type="ECO:0000256" key="11">
    <source>
        <dbReference type="ARBA" id="ARBA00041912"/>
    </source>
</evidence>
<feature type="compositionally biased region" description="Basic and acidic residues" evidence="13">
    <location>
        <begin position="330"/>
        <end position="367"/>
    </location>
</feature>
<dbReference type="GO" id="GO:0050178">
    <property type="term" value="F:phenylpyruvate tautomerase activity"/>
    <property type="evidence" value="ECO:0007669"/>
    <property type="project" value="UniProtKB-EC"/>
</dbReference>
<feature type="region of interest" description="Disordered" evidence="13">
    <location>
        <begin position="257"/>
        <end position="292"/>
    </location>
</feature>
<dbReference type="InterPro" id="IPR001398">
    <property type="entry name" value="Macrophage_inhib_fac"/>
</dbReference>
<dbReference type="Proteomes" id="UP001220324">
    <property type="component" value="Unassembled WGS sequence"/>
</dbReference>
<evidence type="ECO:0000256" key="12">
    <source>
        <dbReference type="ARBA" id="ARBA00042730"/>
    </source>
</evidence>
<comment type="catalytic activity">
    <reaction evidence="6">
        <text>3-phenylpyruvate = enol-phenylpyruvate</text>
        <dbReference type="Rhea" id="RHEA:17097"/>
        <dbReference type="ChEBI" id="CHEBI:16815"/>
        <dbReference type="ChEBI" id="CHEBI:18005"/>
        <dbReference type="EC" id="5.3.2.1"/>
    </reaction>
</comment>
<dbReference type="EC" id="5.3.2.1" evidence="9"/>
<feature type="compositionally biased region" description="Polar residues" evidence="13">
    <location>
        <begin position="259"/>
        <end position="284"/>
    </location>
</feature>
<dbReference type="SUPFAM" id="SSF55331">
    <property type="entry name" value="Tautomerase/MIF"/>
    <property type="match status" value="1"/>
</dbReference>
<evidence type="ECO:0000256" key="13">
    <source>
        <dbReference type="SAM" id="MobiDB-lite"/>
    </source>
</evidence>